<evidence type="ECO:0000259" key="4">
    <source>
        <dbReference type="Pfam" id="PF26079"/>
    </source>
</evidence>
<evidence type="ECO:0000259" key="3">
    <source>
        <dbReference type="Pfam" id="PF26078"/>
    </source>
</evidence>
<feature type="domain" description="Baseplate J-like central" evidence="3">
    <location>
        <begin position="203"/>
        <end position="279"/>
    </location>
</feature>
<dbReference type="OrthoDB" id="7565172at2"/>
<dbReference type="InterPro" id="IPR058531">
    <property type="entry name" value="Baseplate_J_M"/>
</dbReference>
<dbReference type="Pfam" id="PF26078">
    <property type="entry name" value="Baseplate_J_M"/>
    <property type="match status" value="1"/>
</dbReference>
<evidence type="ECO:0000256" key="1">
    <source>
        <dbReference type="ARBA" id="ARBA00038087"/>
    </source>
</evidence>
<dbReference type="InterPro" id="IPR052399">
    <property type="entry name" value="Phage_Baseplate_Assmbl_Protein"/>
</dbReference>
<gene>
    <name evidence="5" type="ORF">COO20_20175</name>
</gene>
<evidence type="ECO:0000313" key="5">
    <source>
        <dbReference type="EMBL" id="PKR50757.1"/>
    </source>
</evidence>
<name>A0A2N3KJK0_9PROT</name>
<feature type="domain" description="Baseplate protein J-like barrel" evidence="2">
    <location>
        <begin position="94"/>
        <end position="168"/>
    </location>
</feature>
<reference evidence="5 6" key="1">
    <citation type="submission" date="2017-09" db="EMBL/GenBank/DDBJ databases">
        <title>Biodiversity and function of Thalassospira species in the particle-attached aromatic-hydrocarbon-degrading consortia from the surface seawater of the South China Sea.</title>
        <authorList>
            <person name="Dong C."/>
            <person name="Liu R."/>
            <person name="Shao Z."/>
        </authorList>
    </citation>
    <scope>NUCLEOTIDE SEQUENCE [LARGE SCALE GENOMIC DNA]</scope>
    <source>
        <strain evidence="5 6">CSC1P2</strain>
    </source>
</reference>
<dbReference type="EMBL" id="NWTK01000015">
    <property type="protein sequence ID" value="PKR50757.1"/>
    <property type="molecule type" value="Genomic_DNA"/>
</dbReference>
<dbReference type="InterPro" id="IPR058530">
    <property type="entry name" value="Baseplate_J-like_C"/>
</dbReference>
<dbReference type="PANTHER" id="PTHR37829">
    <property type="entry name" value="PHAGE-LIKE ELEMENT PBSX PROTEIN XKDT"/>
    <property type="match status" value="1"/>
</dbReference>
<dbReference type="Pfam" id="PF04865">
    <property type="entry name" value="Baseplate_J"/>
    <property type="match status" value="1"/>
</dbReference>
<comment type="caution">
    <text evidence="5">The sequence shown here is derived from an EMBL/GenBank/DDBJ whole genome shotgun (WGS) entry which is preliminary data.</text>
</comment>
<dbReference type="AlphaFoldDB" id="A0A2N3KJK0"/>
<dbReference type="RefSeq" id="WP_101269858.1">
    <property type="nucleotide sequence ID" value="NZ_NWTK01000015.1"/>
</dbReference>
<organism evidence="5 6">
    <name type="scientific">Thalassospira marina</name>
    <dbReference type="NCBI Taxonomy" id="2048283"/>
    <lineage>
        <taxon>Bacteria</taxon>
        <taxon>Pseudomonadati</taxon>
        <taxon>Pseudomonadota</taxon>
        <taxon>Alphaproteobacteria</taxon>
        <taxon>Rhodospirillales</taxon>
        <taxon>Thalassospiraceae</taxon>
        <taxon>Thalassospira</taxon>
    </lineage>
</organism>
<dbReference type="InterPro" id="IPR006949">
    <property type="entry name" value="Barrel_Baseplate_J-like"/>
</dbReference>
<proteinExistence type="inferred from homology"/>
<evidence type="ECO:0000313" key="6">
    <source>
        <dbReference type="Proteomes" id="UP000233597"/>
    </source>
</evidence>
<protein>
    <submittedName>
        <fullName evidence="5">Baseplate J protein</fullName>
    </submittedName>
</protein>
<sequence length="364" mass="37929">MTSKLTGFYTPAFPDLRNQAKAAYDARLGQGVTTGQGPVSAMPYIDGMLAFGAYGYMNYVAAQTMVLYATGENLDGHGFTYGVPRQPAARASGSVTFTGLTGAALDAGLIVKSASGVQYQVKDGVTLVAGQANATITAIDPGAAGNLAAGSNLTLVSPVAGVDPTCNVGADGLAGGADAEQDGRAGIREFYRGRILDRIRKPPQGGAGYDYEAWAREVPGVTRVWVSPREMGAGTVTVRFMMDVVRADQGGIPQAGDVAIMQDYLDERRPVNADVFAVAPIGVPLDLTVTGLDPDTPAVRQQIAAEFADMLYRRAVPGGNIGLDWIGEAVSVAAGENRHRLTSPTDDIDHTTGQIAIPGVITYD</sequence>
<comment type="similarity">
    <text evidence="1">Belongs to the Mu gp47/PBSX XkdT family.</text>
</comment>
<evidence type="ECO:0000259" key="2">
    <source>
        <dbReference type="Pfam" id="PF04865"/>
    </source>
</evidence>
<dbReference type="Proteomes" id="UP000233597">
    <property type="component" value="Unassembled WGS sequence"/>
</dbReference>
<feature type="domain" description="Baseplate J-like C-terminal" evidence="4">
    <location>
        <begin position="288"/>
        <end position="363"/>
    </location>
</feature>
<accession>A0A2N3KJK0</accession>
<dbReference type="Pfam" id="PF26079">
    <property type="entry name" value="Baseplate_J_C"/>
    <property type="match status" value="1"/>
</dbReference>
<dbReference type="PANTHER" id="PTHR37829:SF3">
    <property type="entry name" value="PROTEIN JAYE-RELATED"/>
    <property type="match status" value="1"/>
</dbReference>